<name>A0AAE4MGQ4_9EURY</name>
<proteinExistence type="predicted"/>
<accession>A0AAE4MGQ4</accession>
<sequence>MSNYTIYQEENFTVETKNEIFQVMTESFMKNPLVGDYFFRQNEKKVYAFIQTTIEYYMRLGDIIVCKNESGKIVAVCALGMPDIEPVSLGSVIKNGMLLDFIGLIFKVGPSDVQRTLKAADILDANHIHEPHCYLYMLSSVEKGAGRALLTQVIDTYTQDNMIYFESTVTKNDHAYYKSFGAKSIGETTIGGISNMFFVFEKKGNEI</sequence>
<keyword evidence="2" id="KW-1185">Reference proteome</keyword>
<reference evidence="1" key="1">
    <citation type="submission" date="2023-06" db="EMBL/GenBank/DDBJ databases">
        <title>Genome sequence of Methanosarcinaceae archaeon Ag5.</title>
        <authorList>
            <person name="Protasov E."/>
            <person name="Platt K."/>
            <person name="Poehlein A."/>
            <person name="Daniel R."/>
            <person name="Brune A."/>
        </authorList>
    </citation>
    <scope>NUCLEOTIDE SEQUENCE</scope>
    <source>
        <strain evidence="1">Ag5</strain>
    </source>
</reference>
<dbReference type="AlphaFoldDB" id="A0AAE4MGQ4"/>
<comment type="caution">
    <text evidence="1">The sequence shown here is derived from an EMBL/GenBank/DDBJ whole genome shotgun (WGS) entry which is preliminary data.</text>
</comment>
<dbReference type="EMBL" id="JAWDKD010000003">
    <property type="protein sequence ID" value="MDV0446295.1"/>
    <property type="molecule type" value="Genomic_DNA"/>
</dbReference>
<dbReference type="Gene3D" id="3.40.630.30">
    <property type="match status" value="1"/>
</dbReference>
<evidence type="ECO:0000313" key="1">
    <source>
        <dbReference type="EMBL" id="MDV0446295.1"/>
    </source>
</evidence>
<dbReference type="Proteomes" id="UP001271789">
    <property type="component" value="Unassembled WGS sequence"/>
</dbReference>
<evidence type="ECO:0008006" key="3">
    <source>
        <dbReference type="Google" id="ProtNLM"/>
    </source>
</evidence>
<protein>
    <recommendedName>
        <fullName evidence="3">GNAT family N-acetyltransferase</fullName>
    </recommendedName>
</protein>
<dbReference type="RefSeq" id="WP_338098679.1">
    <property type="nucleotide sequence ID" value="NZ_JAWDKD010000003.1"/>
</dbReference>
<dbReference type="SUPFAM" id="SSF55729">
    <property type="entry name" value="Acyl-CoA N-acyltransferases (Nat)"/>
    <property type="match status" value="1"/>
</dbReference>
<evidence type="ECO:0000313" key="2">
    <source>
        <dbReference type="Proteomes" id="UP001271789"/>
    </source>
</evidence>
<dbReference type="InterPro" id="IPR016181">
    <property type="entry name" value="Acyl_CoA_acyltransferase"/>
</dbReference>
<gene>
    <name evidence="1" type="ORF">MsAg5_01250</name>
</gene>
<organism evidence="1 2">
    <name type="scientific">Methanolapillus africanus</name>
    <dbReference type="NCBI Taxonomy" id="3028297"/>
    <lineage>
        <taxon>Archaea</taxon>
        <taxon>Methanobacteriati</taxon>
        <taxon>Methanobacteriota</taxon>
        <taxon>Stenosarchaea group</taxon>
        <taxon>Methanomicrobia</taxon>
        <taxon>Methanosarcinales</taxon>
        <taxon>Methanosarcinaceae</taxon>
        <taxon>Methanolapillus</taxon>
    </lineage>
</organism>